<reference evidence="5 6" key="1">
    <citation type="submission" date="2018-06" db="EMBL/GenBank/DDBJ databases">
        <title>Complete genome sequencing of Azospirillum sp. M2T2B2.</title>
        <authorList>
            <person name="Heo J."/>
            <person name="Kim S.-J."/>
            <person name="Kwon S.-W."/>
            <person name="Anandham R."/>
        </authorList>
    </citation>
    <scope>NUCLEOTIDE SEQUENCE [LARGE SCALE GENOMIC DNA]</scope>
    <source>
        <strain evidence="5 6">M2T2B2</strain>
        <plasmid evidence="5 6">unnamed7</plasmid>
    </source>
</reference>
<gene>
    <name evidence="5" type="ORF">DM194_16765</name>
</gene>
<protein>
    <submittedName>
        <fullName evidence="5">Carbon monoxide dehydrogenase</fullName>
    </submittedName>
</protein>
<dbReference type="Gene3D" id="3.30.43.10">
    <property type="entry name" value="Uridine Diphospho-n-acetylenolpyruvylglucosamine Reductase, domain 2"/>
    <property type="match status" value="1"/>
</dbReference>
<dbReference type="SMART" id="SM01092">
    <property type="entry name" value="CO_deh_flav_C"/>
    <property type="match status" value="1"/>
</dbReference>
<evidence type="ECO:0000259" key="4">
    <source>
        <dbReference type="PROSITE" id="PS51387"/>
    </source>
</evidence>
<keyword evidence="1" id="KW-0285">Flavoprotein</keyword>
<dbReference type="InterPro" id="IPR016167">
    <property type="entry name" value="FAD-bd_PCMH_sub1"/>
</dbReference>
<evidence type="ECO:0000256" key="1">
    <source>
        <dbReference type="ARBA" id="ARBA00022630"/>
    </source>
</evidence>
<dbReference type="KEGG" id="azm:DM194_16765"/>
<dbReference type="InterPro" id="IPR016169">
    <property type="entry name" value="FAD-bd_PCMH_sub2"/>
</dbReference>
<organism evidence="5 6">
    <name type="scientific">Azospirillum ramasamyi</name>
    <dbReference type="NCBI Taxonomy" id="682998"/>
    <lineage>
        <taxon>Bacteria</taxon>
        <taxon>Pseudomonadati</taxon>
        <taxon>Pseudomonadota</taxon>
        <taxon>Alphaproteobacteria</taxon>
        <taxon>Rhodospirillales</taxon>
        <taxon>Azospirillaceae</taxon>
        <taxon>Azospirillum</taxon>
    </lineage>
</organism>
<sequence>MYAFTYQRPTSLADAAAAIQAEDAKLLGGGQTLLPTLKQRLARPTDLIDLGAIPELKGIREVAQGDGGGLEIGAFTRHAEVAHSDLVKRVIPALASLAEGIGDRQVRNMGTLGGSIANADPSADYPSAVVALKSVVTTDRRTIAGDDFFTGMFETALEPGEIVKSVRFSRPDKAAYAKFRNPASRYAIVGVFVARFGAEVRVAVTGAAGSVFRAEAFETALAADFRAEALNGLSVEADGLNADIHASADYRAHLVTVMAKRAVEAAG</sequence>
<dbReference type="PANTHER" id="PTHR42659:SF2">
    <property type="entry name" value="XANTHINE DEHYDROGENASE SUBUNIT C-RELATED"/>
    <property type="match status" value="1"/>
</dbReference>
<dbReference type="OrthoDB" id="9793944at2"/>
<evidence type="ECO:0000256" key="3">
    <source>
        <dbReference type="ARBA" id="ARBA00023002"/>
    </source>
</evidence>
<evidence type="ECO:0000256" key="2">
    <source>
        <dbReference type="ARBA" id="ARBA00022827"/>
    </source>
</evidence>
<dbReference type="EMBL" id="CP029831">
    <property type="protein sequence ID" value="AWU95989.1"/>
    <property type="molecule type" value="Genomic_DNA"/>
</dbReference>
<dbReference type="InterPro" id="IPR016166">
    <property type="entry name" value="FAD-bd_PCMH"/>
</dbReference>
<accession>A0A2U9SEH2</accession>
<evidence type="ECO:0000313" key="6">
    <source>
        <dbReference type="Proteomes" id="UP000249605"/>
    </source>
</evidence>
<feature type="domain" description="FAD-binding PCMH-type" evidence="4">
    <location>
        <begin position="1"/>
        <end position="173"/>
    </location>
</feature>
<dbReference type="GO" id="GO:0016491">
    <property type="term" value="F:oxidoreductase activity"/>
    <property type="evidence" value="ECO:0007669"/>
    <property type="project" value="UniProtKB-KW"/>
</dbReference>
<evidence type="ECO:0000313" key="5">
    <source>
        <dbReference type="EMBL" id="AWU95989.1"/>
    </source>
</evidence>
<dbReference type="Pfam" id="PF00941">
    <property type="entry name" value="FAD_binding_5"/>
    <property type="match status" value="1"/>
</dbReference>
<geneLocation type="plasmid" evidence="5 6">
    <name>unnamed7</name>
</geneLocation>
<dbReference type="SUPFAM" id="SSF56176">
    <property type="entry name" value="FAD-binding/transporter-associated domain-like"/>
    <property type="match status" value="1"/>
</dbReference>
<keyword evidence="3" id="KW-0560">Oxidoreductase</keyword>
<dbReference type="GO" id="GO:0071949">
    <property type="term" value="F:FAD binding"/>
    <property type="evidence" value="ECO:0007669"/>
    <property type="project" value="InterPro"/>
</dbReference>
<proteinExistence type="predicted"/>
<dbReference type="InterPro" id="IPR005107">
    <property type="entry name" value="CO_DH_flav_C"/>
</dbReference>
<dbReference type="Gene3D" id="3.30.465.10">
    <property type="match status" value="1"/>
</dbReference>
<dbReference type="PANTHER" id="PTHR42659">
    <property type="entry name" value="XANTHINE DEHYDROGENASE SUBUNIT C-RELATED"/>
    <property type="match status" value="1"/>
</dbReference>
<dbReference type="Gene3D" id="3.30.390.50">
    <property type="entry name" value="CO dehydrogenase flavoprotein, C-terminal domain"/>
    <property type="match status" value="1"/>
</dbReference>
<dbReference type="Proteomes" id="UP000249605">
    <property type="component" value="Plasmid unnamed7"/>
</dbReference>
<dbReference type="AlphaFoldDB" id="A0A2U9SEH2"/>
<dbReference type="RefSeq" id="WP_111068737.1">
    <property type="nucleotide sequence ID" value="NZ_CP029831.1"/>
</dbReference>
<dbReference type="InterPro" id="IPR051312">
    <property type="entry name" value="Diverse_Substr_Oxidored"/>
</dbReference>
<dbReference type="InterPro" id="IPR002346">
    <property type="entry name" value="Mopterin_DH_FAD-bd"/>
</dbReference>
<dbReference type="SUPFAM" id="SSF55447">
    <property type="entry name" value="CO dehydrogenase flavoprotein C-terminal domain-like"/>
    <property type="match status" value="1"/>
</dbReference>
<keyword evidence="6" id="KW-1185">Reference proteome</keyword>
<dbReference type="PROSITE" id="PS51387">
    <property type="entry name" value="FAD_PCMH"/>
    <property type="match status" value="1"/>
</dbReference>
<name>A0A2U9SEH2_9PROT</name>
<keyword evidence="5" id="KW-0614">Plasmid</keyword>
<dbReference type="InterPro" id="IPR036318">
    <property type="entry name" value="FAD-bd_PCMH-like_sf"/>
</dbReference>
<keyword evidence="2" id="KW-0274">FAD</keyword>
<dbReference type="InterPro" id="IPR036683">
    <property type="entry name" value="CO_DH_flav_C_dom_sf"/>
</dbReference>